<dbReference type="Gene3D" id="3.40.50.1820">
    <property type="entry name" value="alpha/beta hydrolase"/>
    <property type="match status" value="1"/>
</dbReference>
<protein>
    <recommendedName>
        <fullName evidence="1">AB hydrolase-1 domain-containing protein</fullName>
    </recommendedName>
</protein>
<dbReference type="Pfam" id="PF00561">
    <property type="entry name" value="Abhydrolase_1"/>
    <property type="match status" value="1"/>
</dbReference>
<dbReference type="SUPFAM" id="SSF53474">
    <property type="entry name" value="alpha/beta-Hydrolases"/>
    <property type="match status" value="1"/>
</dbReference>
<dbReference type="PANTHER" id="PTHR43329">
    <property type="entry name" value="EPOXIDE HYDROLASE"/>
    <property type="match status" value="1"/>
</dbReference>
<evidence type="ECO:0000313" key="3">
    <source>
        <dbReference type="Proteomes" id="UP000007875"/>
    </source>
</evidence>
<dbReference type="InterPro" id="IPR029058">
    <property type="entry name" value="AB_hydrolase_fold"/>
</dbReference>
<dbReference type="Proteomes" id="UP000007875">
    <property type="component" value="Unassembled WGS sequence"/>
</dbReference>
<dbReference type="eggNOG" id="KOG4178">
    <property type="taxonomic scope" value="Eukaryota"/>
</dbReference>
<dbReference type="NCBIfam" id="NF002938">
    <property type="entry name" value="PRK03592.1"/>
    <property type="match status" value="1"/>
</dbReference>
<dbReference type="GO" id="GO:0004301">
    <property type="term" value="F:epoxide hydrolase activity"/>
    <property type="evidence" value="ECO:0007669"/>
    <property type="project" value="UniProtKB-ARBA"/>
</dbReference>
<dbReference type="InterPro" id="IPR000073">
    <property type="entry name" value="AB_hydrolase_1"/>
</dbReference>
<dbReference type="OMA" id="TLFCQDW"/>
<proteinExistence type="predicted"/>
<reference evidence="2" key="2">
    <citation type="submission" date="2025-08" db="UniProtKB">
        <authorList>
            <consortium name="Ensembl"/>
        </authorList>
    </citation>
    <scope>IDENTIFICATION</scope>
</reference>
<dbReference type="AlphaFoldDB" id="H2ZJI4"/>
<dbReference type="GeneTree" id="ENSGT00730000112750"/>
<dbReference type="STRING" id="51511.ENSCSAVP00000017750"/>
<dbReference type="HOGENOM" id="CLU_020336_13_3_1"/>
<evidence type="ECO:0000259" key="1">
    <source>
        <dbReference type="Pfam" id="PF00561"/>
    </source>
</evidence>
<organism evidence="2 3">
    <name type="scientific">Ciona savignyi</name>
    <name type="common">Pacific transparent sea squirt</name>
    <dbReference type="NCBI Taxonomy" id="51511"/>
    <lineage>
        <taxon>Eukaryota</taxon>
        <taxon>Metazoa</taxon>
        <taxon>Chordata</taxon>
        <taxon>Tunicata</taxon>
        <taxon>Ascidiacea</taxon>
        <taxon>Phlebobranchia</taxon>
        <taxon>Cionidae</taxon>
        <taxon>Ciona</taxon>
    </lineage>
</organism>
<name>H2ZJI4_CIOSA</name>
<sequence>MNMARLAAGRSHERALRIFNHVKVSVNPVSLRNMSSKQVNVNGAIMNYVDTGNGTAKHKEDAVVFLHGNPTSSYLWRNIIPHVKDLTRCLAPDLIGMGKSSKVPGIKYTFMEHYSYLSKWMESVDLPEKVNLVIHDWGSALGFHWANEHRDRVKSISFMESLVAPLPWDAFPDVARNIFQAFRSPAGEELVLKKNLFVTQLLPKSVMRELTEEEMHVYLEPFQKEEDRLPTLTWPREIPVLNDGPENVVEIARNYSEYLSTSTNLPKLYIDADPGFFSSTIKKIVTDWPNQRVVTVPGLHFLQEDSPDQIGKAIRSFLEKDVL</sequence>
<accession>H2ZJI4</accession>
<reference evidence="2" key="3">
    <citation type="submission" date="2025-09" db="UniProtKB">
        <authorList>
            <consortium name="Ensembl"/>
        </authorList>
    </citation>
    <scope>IDENTIFICATION</scope>
</reference>
<feature type="domain" description="AB hydrolase-1" evidence="1">
    <location>
        <begin position="62"/>
        <end position="307"/>
    </location>
</feature>
<dbReference type="InParanoid" id="H2ZJI4"/>
<reference evidence="3" key="1">
    <citation type="submission" date="2003-08" db="EMBL/GenBank/DDBJ databases">
        <authorList>
            <person name="Birren B."/>
            <person name="Nusbaum C."/>
            <person name="Abebe A."/>
            <person name="Abouelleil A."/>
            <person name="Adekoya E."/>
            <person name="Ait-zahra M."/>
            <person name="Allen N."/>
            <person name="Allen T."/>
            <person name="An P."/>
            <person name="Anderson M."/>
            <person name="Anderson S."/>
            <person name="Arachchi H."/>
            <person name="Armbruster J."/>
            <person name="Bachantsang P."/>
            <person name="Baldwin J."/>
            <person name="Barry A."/>
            <person name="Bayul T."/>
            <person name="Blitshsteyn B."/>
            <person name="Bloom T."/>
            <person name="Blye J."/>
            <person name="Boguslavskiy L."/>
            <person name="Borowsky M."/>
            <person name="Boukhgalter B."/>
            <person name="Brunache A."/>
            <person name="Butler J."/>
            <person name="Calixte N."/>
            <person name="Calvo S."/>
            <person name="Camarata J."/>
            <person name="Campo K."/>
            <person name="Chang J."/>
            <person name="Cheshatsang Y."/>
            <person name="Citroen M."/>
            <person name="Collymore A."/>
            <person name="Considine T."/>
            <person name="Cook A."/>
            <person name="Cooke P."/>
            <person name="Corum B."/>
            <person name="Cuomo C."/>
            <person name="David R."/>
            <person name="Dawoe T."/>
            <person name="Degray S."/>
            <person name="Dodge S."/>
            <person name="Dooley K."/>
            <person name="Dorje P."/>
            <person name="Dorjee K."/>
            <person name="Dorris L."/>
            <person name="Duffey N."/>
            <person name="Dupes A."/>
            <person name="Elkins T."/>
            <person name="Engels R."/>
            <person name="Erickson J."/>
            <person name="Farina A."/>
            <person name="Faro S."/>
            <person name="Ferreira P."/>
            <person name="Fischer H."/>
            <person name="Fitzgerald M."/>
            <person name="Foley K."/>
            <person name="Gage D."/>
            <person name="Galagan J."/>
            <person name="Gearin G."/>
            <person name="Gnerre S."/>
            <person name="Gnirke A."/>
            <person name="Goyette A."/>
            <person name="Graham J."/>
            <person name="Grandbois E."/>
            <person name="Gyaltsen K."/>
            <person name="Hafez N."/>
            <person name="Hagopian D."/>
            <person name="Hagos B."/>
            <person name="Hall J."/>
            <person name="Hatcher B."/>
            <person name="Heller A."/>
            <person name="Higgins H."/>
            <person name="Honan T."/>
            <person name="Horn A."/>
            <person name="Houde N."/>
            <person name="Hughes L."/>
            <person name="Hulme W."/>
            <person name="Husby E."/>
            <person name="Iliev I."/>
            <person name="Jaffe D."/>
            <person name="Jones C."/>
            <person name="Kamal M."/>
            <person name="Kamat A."/>
            <person name="Kamvysselis M."/>
            <person name="Karlsson E."/>
            <person name="Kells C."/>
            <person name="Kieu A."/>
            <person name="Kisner P."/>
            <person name="Kodira C."/>
            <person name="Kulbokas E."/>
            <person name="Labutti K."/>
            <person name="Lama D."/>
            <person name="Landers T."/>
            <person name="Leger J."/>
            <person name="Levine S."/>
            <person name="Lewis D."/>
            <person name="Lewis T."/>
            <person name="Lindblad-toh K."/>
            <person name="Liu X."/>
            <person name="Lokyitsang T."/>
            <person name="Lokyitsang Y."/>
            <person name="Lucien O."/>
            <person name="Lui A."/>
            <person name="Ma L.J."/>
            <person name="Mabbitt R."/>
            <person name="Macdonald J."/>
            <person name="Maclean C."/>
            <person name="Major J."/>
            <person name="Manning J."/>
            <person name="Marabella R."/>
            <person name="Maru K."/>
            <person name="Matthews C."/>
            <person name="Mauceli E."/>
            <person name="Mccarthy M."/>
            <person name="Mcdonough S."/>
            <person name="Mcghee T."/>
            <person name="Meldrim J."/>
            <person name="Meneus L."/>
            <person name="Mesirov J."/>
            <person name="Mihalev A."/>
            <person name="Mihova T."/>
            <person name="Mikkelsen T."/>
            <person name="Mlenga V."/>
            <person name="Moru K."/>
            <person name="Mozes J."/>
            <person name="Mulrain L."/>
            <person name="Munson G."/>
            <person name="Naylor J."/>
            <person name="Newes C."/>
            <person name="Nguyen C."/>
            <person name="Nguyen N."/>
            <person name="Nguyen T."/>
            <person name="Nicol R."/>
            <person name="Nielsen C."/>
            <person name="Nizzari M."/>
            <person name="Norbu C."/>
            <person name="Norbu N."/>
            <person name="O'donnell P."/>
            <person name="Okoawo O."/>
            <person name="O'leary S."/>
            <person name="Omotosho B."/>
            <person name="O'neill K."/>
            <person name="Osman S."/>
            <person name="Parker S."/>
            <person name="Perrin D."/>
            <person name="Phunkhang P."/>
            <person name="Piqani B."/>
            <person name="Purcell S."/>
            <person name="Rachupka T."/>
            <person name="Ramasamy U."/>
            <person name="Rameau R."/>
            <person name="Ray V."/>
            <person name="Raymond C."/>
            <person name="Retta R."/>
            <person name="Richardson S."/>
            <person name="Rise C."/>
            <person name="Rodriguez J."/>
            <person name="Rogers J."/>
            <person name="Rogov P."/>
            <person name="Rutman M."/>
            <person name="Schupbach R."/>
            <person name="Seaman C."/>
            <person name="Settipalli S."/>
            <person name="Sharpe T."/>
            <person name="Sheridan J."/>
            <person name="Sherpa N."/>
            <person name="Shi J."/>
            <person name="Smirnov S."/>
            <person name="Smith C."/>
            <person name="Sougnez C."/>
            <person name="Spencer B."/>
            <person name="Stalker J."/>
            <person name="Stange-thomann N."/>
            <person name="Stavropoulos S."/>
            <person name="Stetson K."/>
            <person name="Stone C."/>
            <person name="Stone S."/>
            <person name="Stubbs M."/>
            <person name="Talamas J."/>
            <person name="Tchuinga P."/>
            <person name="Tenzing P."/>
            <person name="Tesfaye S."/>
            <person name="Theodore J."/>
            <person name="Thoulutsang Y."/>
            <person name="Topham K."/>
            <person name="Towey S."/>
            <person name="Tsamla T."/>
            <person name="Tsomo N."/>
            <person name="Vallee D."/>
            <person name="Vassiliev H."/>
            <person name="Venkataraman V."/>
            <person name="Vinson J."/>
            <person name="Vo A."/>
            <person name="Wade C."/>
            <person name="Wang S."/>
            <person name="Wangchuk T."/>
            <person name="Wangdi T."/>
            <person name="Whittaker C."/>
            <person name="Wilkinson J."/>
            <person name="Wu Y."/>
            <person name="Wyman D."/>
            <person name="Yadav S."/>
            <person name="Yang S."/>
            <person name="Yang X."/>
            <person name="Yeager S."/>
            <person name="Yee E."/>
            <person name="Young G."/>
            <person name="Zainoun J."/>
            <person name="Zembeck L."/>
            <person name="Zimmer A."/>
            <person name="Zody M."/>
            <person name="Lander E."/>
        </authorList>
    </citation>
    <scope>NUCLEOTIDE SEQUENCE [LARGE SCALE GENOMIC DNA]</scope>
</reference>
<keyword evidence="3" id="KW-1185">Reference proteome</keyword>
<evidence type="ECO:0000313" key="2">
    <source>
        <dbReference type="Ensembl" id="ENSCSAVP00000017750.1"/>
    </source>
</evidence>
<dbReference type="Ensembl" id="ENSCSAVT00000017943.1">
    <property type="protein sequence ID" value="ENSCSAVP00000017750.1"/>
    <property type="gene ID" value="ENSCSAVG00000010447.1"/>
</dbReference>